<dbReference type="EMBL" id="QKXQ01000193">
    <property type="protein sequence ID" value="REH97687.1"/>
    <property type="molecule type" value="Genomic_DNA"/>
</dbReference>
<dbReference type="Pfam" id="PF02602">
    <property type="entry name" value="HEM4"/>
    <property type="match status" value="1"/>
</dbReference>
<dbReference type="PANTHER" id="PTHR38042">
    <property type="entry name" value="UROPORPHYRINOGEN-III SYNTHASE, CHLOROPLASTIC"/>
    <property type="match status" value="1"/>
</dbReference>
<comment type="similarity">
    <text evidence="2 9">Belongs to the uroporphyrinogen-III synthase family.</text>
</comment>
<dbReference type="CDD" id="cd06578">
    <property type="entry name" value="HemD"/>
    <property type="match status" value="1"/>
</dbReference>
<dbReference type="GO" id="GO:0006782">
    <property type="term" value="P:protoporphyrinogen IX biosynthetic process"/>
    <property type="evidence" value="ECO:0007669"/>
    <property type="project" value="UniProtKB-UniRule"/>
</dbReference>
<sequence length="140" mass="15788">MDFIPHNYSQEGFLESFNAESSDKILIPSSKGARPLLNQSLRQRGHSTCKIDLYESAPHIQNVQKVYRLINQGCVDVITFASSSAVNAFFDYEATLVNQYDIVTIGSQTRQTVEDYGMQCKTADIQTLDAMIEKIIETRD</sequence>
<dbReference type="InterPro" id="IPR039793">
    <property type="entry name" value="UROS/Hem4"/>
</dbReference>
<evidence type="ECO:0000313" key="11">
    <source>
        <dbReference type="EMBL" id="REH97687.1"/>
    </source>
</evidence>
<evidence type="ECO:0000313" key="12">
    <source>
        <dbReference type="Proteomes" id="UP000256562"/>
    </source>
</evidence>
<accession>A0A3E0IQX3</accession>
<keyword evidence="4 9" id="KW-0456">Lyase</keyword>
<feature type="domain" description="Tetrapyrrole biosynthesis uroporphyrinogen III synthase" evidence="10">
    <location>
        <begin position="2"/>
        <end position="133"/>
    </location>
</feature>
<dbReference type="AlphaFoldDB" id="A0A3E0IQX3"/>
<evidence type="ECO:0000256" key="7">
    <source>
        <dbReference type="ARBA" id="ARBA00040167"/>
    </source>
</evidence>
<comment type="pathway">
    <text evidence="1 9">Porphyrin-containing compound metabolism; protoporphyrin-IX biosynthesis; coproporphyrinogen-III from 5-aminolevulinate: step 3/4.</text>
</comment>
<dbReference type="Gene3D" id="3.40.50.10090">
    <property type="match status" value="2"/>
</dbReference>
<reference evidence="11 12" key="1">
    <citation type="journal article" date="2018" name="Vet. Microbiol.">
        <title>Characterisation of Staphylococcus felis isolated from cats using whole genome sequencing.</title>
        <authorList>
            <person name="Worthing K."/>
            <person name="Pang S."/>
            <person name="Trott D.J."/>
            <person name="Abraham S."/>
            <person name="Coombs G.W."/>
            <person name="Jordan D."/>
            <person name="McIntyre L."/>
            <person name="Davies M.R."/>
            <person name="Norris J."/>
        </authorList>
    </citation>
    <scope>NUCLEOTIDE SEQUENCE [LARGE SCALE GENOMIC DNA]</scope>
    <source>
        <strain evidence="11 12">F9</strain>
    </source>
</reference>
<evidence type="ECO:0000256" key="8">
    <source>
        <dbReference type="ARBA" id="ARBA00048617"/>
    </source>
</evidence>
<evidence type="ECO:0000259" key="10">
    <source>
        <dbReference type="Pfam" id="PF02602"/>
    </source>
</evidence>
<dbReference type="SUPFAM" id="SSF69618">
    <property type="entry name" value="HemD-like"/>
    <property type="match status" value="1"/>
</dbReference>
<gene>
    <name evidence="11" type="ORF">DOS83_04210</name>
</gene>
<dbReference type="InterPro" id="IPR003754">
    <property type="entry name" value="4pyrrol_synth_uPrphyn_synth"/>
</dbReference>
<comment type="catalytic activity">
    <reaction evidence="8 9">
        <text>hydroxymethylbilane = uroporphyrinogen III + H2O</text>
        <dbReference type="Rhea" id="RHEA:18965"/>
        <dbReference type="ChEBI" id="CHEBI:15377"/>
        <dbReference type="ChEBI" id="CHEBI:57308"/>
        <dbReference type="ChEBI" id="CHEBI:57845"/>
        <dbReference type="EC" id="4.2.1.75"/>
    </reaction>
</comment>
<dbReference type="InterPro" id="IPR036108">
    <property type="entry name" value="4pyrrol_syn_uPrphyn_synt_sf"/>
</dbReference>
<proteinExistence type="inferred from homology"/>
<comment type="function">
    <text evidence="6 9">Catalyzes cyclization of the linear tetrapyrrole, hydroxymethylbilane, to the macrocyclic uroporphyrinogen III.</text>
</comment>
<name>A0A3E0IQX3_9STAP</name>
<dbReference type="Proteomes" id="UP000256562">
    <property type="component" value="Unassembled WGS sequence"/>
</dbReference>
<evidence type="ECO:0000256" key="6">
    <source>
        <dbReference type="ARBA" id="ARBA00037589"/>
    </source>
</evidence>
<protein>
    <recommendedName>
        <fullName evidence="7 9">Uroporphyrinogen-III synthase</fullName>
        <ecNumber evidence="3 9">4.2.1.75</ecNumber>
    </recommendedName>
</protein>
<comment type="caution">
    <text evidence="11">The sequence shown here is derived from an EMBL/GenBank/DDBJ whole genome shotgun (WGS) entry which is preliminary data.</text>
</comment>
<keyword evidence="5 9" id="KW-0627">Porphyrin biosynthesis</keyword>
<evidence type="ECO:0000256" key="5">
    <source>
        <dbReference type="ARBA" id="ARBA00023244"/>
    </source>
</evidence>
<dbReference type="GO" id="GO:0006780">
    <property type="term" value="P:uroporphyrinogen III biosynthetic process"/>
    <property type="evidence" value="ECO:0007669"/>
    <property type="project" value="UniProtKB-UniRule"/>
</dbReference>
<evidence type="ECO:0000256" key="1">
    <source>
        <dbReference type="ARBA" id="ARBA00004772"/>
    </source>
</evidence>
<evidence type="ECO:0000256" key="3">
    <source>
        <dbReference type="ARBA" id="ARBA00013109"/>
    </source>
</evidence>
<evidence type="ECO:0000256" key="9">
    <source>
        <dbReference type="RuleBase" id="RU366031"/>
    </source>
</evidence>
<dbReference type="PANTHER" id="PTHR38042:SF1">
    <property type="entry name" value="UROPORPHYRINOGEN-III SYNTHASE, CHLOROPLASTIC"/>
    <property type="match status" value="1"/>
</dbReference>
<dbReference type="EC" id="4.2.1.75" evidence="3 9"/>
<evidence type="ECO:0000256" key="2">
    <source>
        <dbReference type="ARBA" id="ARBA00008133"/>
    </source>
</evidence>
<organism evidence="11 12">
    <name type="scientific">Staphylococcus felis</name>
    <dbReference type="NCBI Taxonomy" id="46127"/>
    <lineage>
        <taxon>Bacteria</taxon>
        <taxon>Bacillati</taxon>
        <taxon>Bacillota</taxon>
        <taxon>Bacilli</taxon>
        <taxon>Bacillales</taxon>
        <taxon>Staphylococcaceae</taxon>
        <taxon>Staphylococcus</taxon>
    </lineage>
</organism>
<evidence type="ECO:0000256" key="4">
    <source>
        <dbReference type="ARBA" id="ARBA00023239"/>
    </source>
</evidence>
<dbReference type="GO" id="GO:0004852">
    <property type="term" value="F:uroporphyrinogen-III synthase activity"/>
    <property type="evidence" value="ECO:0007669"/>
    <property type="project" value="UniProtKB-UniRule"/>
</dbReference>